<dbReference type="Proteomes" id="UP000027195">
    <property type="component" value="Unassembled WGS sequence"/>
</dbReference>
<sequence length="118" mass="12954">MPIPLLSFAGISSCCSKRCLSRTEKTPSWPTPANALRWMASSPRPLSKTMPAIELAAGRREGRRKWTQTWSQSSGRRAPPCVGPSLRRRAAFGLANVEGRRRAGSPCEARCKVSSSPW</sequence>
<organism evidence="2 3">
    <name type="scientific">Botryobasidium botryosum (strain FD-172 SS1)</name>
    <dbReference type="NCBI Taxonomy" id="930990"/>
    <lineage>
        <taxon>Eukaryota</taxon>
        <taxon>Fungi</taxon>
        <taxon>Dikarya</taxon>
        <taxon>Basidiomycota</taxon>
        <taxon>Agaricomycotina</taxon>
        <taxon>Agaricomycetes</taxon>
        <taxon>Cantharellales</taxon>
        <taxon>Botryobasidiaceae</taxon>
        <taxon>Botryobasidium</taxon>
    </lineage>
</organism>
<gene>
    <name evidence="2" type="ORF">BOTBODRAFT_541154</name>
</gene>
<feature type="region of interest" description="Disordered" evidence="1">
    <location>
        <begin position="59"/>
        <end position="84"/>
    </location>
</feature>
<proteinExistence type="predicted"/>
<reference evidence="3" key="1">
    <citation type="journal article" date="2014" name="Proc. Natl. Acad. Sci. U.S.A.">
        <title>Extensive sampling of basidiomycete genomes demonstrates inadequacy of the white-rot/brown-rot paradigm for wood decay fungi.</title>
        <authorList>
            <person name="Riley R."/>
            <person name="Salamov A.A."/>
            <person name="Brown D.W."/>
            <person name="Nagy L.G."/>
            <person name="Floudas D."/>
            <person name="Held B.W."/>
            <person name="Levasseur A."/>
            <person name="Lombard V."/>
            <person name="Morin E."/>
            <person name="Otillar R."/>
            <person name="Lindquist E.A."/>
            <person name="Sun H."/>
            <person name="LaButti K.M."/>
            <person name="Schmutz J."/>
            <person name="Jabbour D."/>
            <person name="Luo H."/>
            <person name="Baker S.E."/>
            <person name="Pisabarro A.G."/>
            <person name="Walton J.D."/>
            <person name="Blanchette R.A."/>
            <person name="Henrissat B."/>
            <person name="Martin F."/>
            <person name="Cullen D."/>
            <person name="Hibbett D.S."/>
            <person name="Grigoriev I.V."/>
        </authorList>
    </citation>
    <scope>NUCLEOTIDE SEQUENCE [LARGE SCALE GENOMIC DNA]</scope>
    <source>
        <strain evidence="3">FD-172 SS1</strain>
    </source>
</reference>
<dbReference type="AlphaFoldDB" id="A0A067LZU3"/>
<dbReference type="EMBL" id="KL198084">
    <property type="protein sequence ID" value="KDQ08988.1"/>
    <property type="molecule type" value="Genomic_DNA"/>
</dbReference>
<protein>
    <submittedName>
        <fullName evidence="2">Uncharacterized protein</fullName>
    </submittedName>
</protein>
<evidence type="ECO:0000313" key="3">
    <source>
        <dbReference type="Proteomes" id="UP000027195"/>
    </source>
</evidence>
<dbReference type="HOGENOM" id="CLU_2072763_0_0_1"/>
<accession>A0A067LZU3</accession>
<name>A0A067LZU3_BOTB1</name>
<keyword evidence="3" id="KW-1185">Reference proteome</keyword>
<dbReference type="InParanoid" id="A0A067LZU3"/>
<evidence type="ECO:0000313" key="2">
    <source>
        <dbReference type="EMBL" id="KDQ08988.1"/>
    </source>
</evidence>
<evidence type="ECO:0000256" key="1">
    <source>
        <dbReference type="SAM" id="MobiDB-lite"/>
    </source>
</evidence>